<protein>
    <submittedName>
        <fullName evidence="8">Polyprenyl synthetase family protein</fullName>
    </submittedName>
</protein>
<evidence type="ECO:0000313" key="8">
    <source>
        <dbReference type="EMBL" id="RDU71681.1"/>
    </source>
</evidence>
<keyword evidence="5" id="KW-0460">Magnesium</keyword>
<dbReference type="EMBL" id="NXLW01000010">
    <property type="protein sequence ID" value="RDU71681.1"/>
    <property type="molecule type" value="Genomic_DNA"/>
</dbReference>
<keyword evidence="3 7" id="KW-0808">Transferase</keyword>
<dbReference type="PROSITE" id="PS00444">
    <property type="entry name" value="POLYPRENYL_SYNTHASE_2"/>
    <property type="match status" value="1"/>
</dbReference>
<dbReference type="AlphaFoldDB" id="A0A3D8J4J0"/>
<dbReference type="RefSeq" id="WP_104763462.1">
    <property type="nucleotide sequence ID" value="NZ_FZPM01000023.1"/>
</dbReference>
<dbReference type="GO" id="GO:0016114">
    <property type="term" value="P:terpenoid biosynthetic process"/>
    <property type="evidence" value="ECO:0007669"/>
    <property type="project" value="UniProtKB-ARBA"/>
</dbReference>
<dbReference type="SUPFAM" id="SSF48576">
    <property type="entry name" value="Terpenoid synthases"/>
    <property type="match status" value="1"/>
</dbReference>
<keyword evidence="4" id="KW-0479">Metal-binding</keyword>
<proteinExistence type="inferred from homology"/>
<keyword evidence="6" id="KW-0414">Isoprene biosynthesis</keyword>
<dbReference type="InterPro" id="IPR000092">
    <property type="entry name" value="Polyprenyl_synt"/>
</dbReference>
<dbReference type="CDD" id="cd00685">
    <property type="entry name" value="Trans_IPPS_HT"/>
    <property type="match status" value="1"/>
</dbReference>
<dbReference type="GO" id="GO:0004659">
    <property type="term" value="F:prenyltransferase activity"/>
    <property type="evidence" value="ECO:0007669"/>
    <property type="project" value="InterPro"/>
</dbReference>
<keyword evidence="9" id="KW-1185">Reference proteome</keyword>
<dbReference type="Gene3D" id="1.10.600.10">
    <property type="entry name" value="Farnesyl Diphosphate Synthase"/>
    <property type="match status" value="1"/>
</dbReference>
<comment type="cofactor">
    <cofactor evidence="1">
        <name>Mg(2+)</name>
        <dbReference type="ChEBI" id="CHEBI:18420"/>
    </cofactor>
</comment>
<organism evidence="8 9">
    <name type="scientific">Helicobacter aurati</name>
    <dbReference type="NCBI Taxonomy" id="137778"/>
    <lineage>
        <taxon>Bacteria</taxon>
        <taxon>Pseudomonadati</taxon>
        <taxon>Campylobacterota</taxon>
        <taxon>Epsilonproteobacteria</taxon>
        <taxon>Campylobacterales</taxon>
        <taxon>Helicobacteraceae</taxon>
        <taxon>Helicobacter</taxon>
    </lineage>
</organism>
<evidence type="ECO:0000256" key="2">
    <source>
        <dbReference type="ARBA" id="ARBA00006706"/>
    </source>
</evidence>
<reference evidence="8 9" key="1">
    <citation type="submission" date="2018-04" db="EMBL/GenBank/DDBJ databases">
        <title>Novel Campyloabacter and Helicobacter Species and Strains.</title>
        <authorList>
            <person name="Mannion A.J."/>
            <person name="Shen Z."/>
            <person name="Fox J.G."/>
        </authorList>
    </citation>
    <scope>NUCLEOTIDE SEQUENCE [LARGE SCALE GENOMIC DNA]</scope>
    <source>
        <strain evidence="8 9">MIT 97-5075</strain>
    </source>
</reference>
<dbReference type="GO" id="GO:0046872">
    <property type="term" value="F:metal ion binding"/>
    <property type="evidence" value="ECO:0007669"/>
    <property type="project" value="UniProtKB-KW"/>
</dbReference>
<comment type="caution">
    <text evidence="8">The sequence shown here is derived from an EMBL/GenBank/DDBJ whole genome shotgun (WGS) entry which is preliminary data.</text>
</comment>
<evidence type="ECO:0000256" key="4">
    <source>
        <dbReference type="ARBA" id="ARBA00022723"/>
    </source>
</evidence>
<comment type="similarity">
    <text evidence="2 7">Belongs to the FPP/GGPP synthase family.</text>
</comment>
<dbReference type="SFLD" id="SFLDS00005">
    <property type="entry name" value="Isoprenoid_Synthase_Type_I"/>
    <property type="match status" value="1"/>
</dbReference>
<dbReference type="Pfam" id="PF00348">
    <property type="entry name" value="polyprenyl_synt"/>
    <property type="match status" value="1"/>
</dbReference>
<dbReference type="Proteomes" id="UP000256424">
    <property type="component" value="Unassembled WGS sequence"/>
</dbReference>
<dbReference type="FunFam" id="1.10.600.10:FF:000001">
    <property type="entry name" value="Geranylgeranyl diphosphate synthase"/>
    <property type="match status" value="1"/>
</dbReference>
<dbReference type="PANTHER" id="PTHR43281">
    <property type="entry name" value="FARNESYL DIPHOSPHATE SYNTHASE"/>
    <property type="match status" value="1"/>
</dbReference>
<dbReference type="PANTHER" id="PTHR43281:SF1">
    <property type="entry name" value="FARNESYL DIPHOSPHATE SYNTHASE"/>
    <property type="match status" value="1"/>
</dbReference>
<evidence type="ECO:0000256" key="6">
    <source>
        <dbReference type="ARBA" id="ARBA00023229"/>
    </source>
</evidence>
<evidence type="ECO:0000256" key="7">
    <source>
        <dbReference type="RuleBase" id="RU004466"/>
    </source>
</evidence>
<evidence type="ECO:0000256" key="1">
    <source>
        <dbReference type="ARBA" id="ARBA00001946"/>
    </source>
</evidence>
<evidence type="ECO:0000256" key="3">
    <source>
        <dbReference type="ARBA" id="ARBA00022679"/>
    </source>
</evidence>
<evidence type="ECO:0000256" key="5">
    <source>
        <dbReference type="ARBA" id="ARBA00022842"/>
    </source>
</evidence>
<gene>
    <name evidence="8" type="ORF">CQA66_06110</name>
</gene>
<accession>A0A3D8J4J0</accession>
<dbReference type="SFLD" id="SFLDG01017">
    <property type="entry name" value="Polyprenyl_Transferase_Like"/>
    <property type="match status" value="1"/>
</dbReference>
<evidence type="ECO:0000313" key="9">
    <source>
        <dbReference type="Proteomes" id="UP000256424"/>
    </source>
</evidence>
<dbReference type="InterPro" id="IPR008949">
    <property type="entry name" value="Isoprenoid_synthase_dom_sf"/>
</dbReference>
<dbReference type="OrthoDB" id="9805316at2"/>
<dbReference type="InterPro" id="IPR033749">
    <property type="entry name" value="Polyprenyl_synt_CS"/>
</dbReference>
<sequence length="296" mass="33493">MSSCYKDFSSSCLDFERYLLASKPHIESFHPFFQTAFWEMVENGGKRFRPKLLLSIVCANAKEQIYNSFAACLALECLHTYSLIHDDLPAMDNAELRRNHPTLHVKYNEASAILIGDGLHTYAFSLLSNAHFAPDVRIALIQCLSDNAGIHGMVLGQALDCEFENTLLAEDKLACIHIHKTAKLIAASLKMGAIIANLDSHQQNFLYDFGKDLGLFFQIRDDIIDCIQDEKQAGKSTHRDYSKNSYVNLLGLDNAKTKMLHYIDVLQGYLEKFESYNLATAKQNLIVILEKYFILP</sequence>
<name>A0A3D8J4J0_9HELI</name>